<dbReference type="EMBL" id="CP012850">
    <property type="protein sequence ID" value="ALI37826.1"/>
    <property type="molecule type" value="Genomic_DNA"/>
</dbReference>
<protein>
    <submittedName>
        <fullName evidence="1">Uncharacterized protein</fullName>
    </submittedName>
</protein>
<gene>
    <name evidence="1" type="ORF">NMY3_03644</name>
</gene>
<keyword evidence="2" id="KW-1185">Reference proteome</keyword>
<organism evidence="1 2">
    <name type="scientific">Candidatus Nitrosocosmicus oleophilus</name>
    <dbReference type="NCBI Taxonomy" id="1353260"/>
    <lineage>
        <taxon>Archaea</taxon>
        <taxon>Nitrososphaerota</taxon>
        <taxon>Nitrososphaeria</taxon>
        <taxon>Nitrososphaerales</taxon>
        <taxon>Nitrososphaeraceae</taxon>
        <taxon>Candidatus Nitrosocosmicus</taxon>
    </lineage>
</organism>
<name>A0A654M522_9ARCH</name>
<evidence type="ECO:0000313" key="2">
    <source>
        <dbReference type="Proteomes" id="UP000058925"/>
    </source>
</evidence>
<dbReference type="Proteomes" id="UP000058925">
    <property type="component" value="Chromosome"/>
</dbReference>
<proteinExistence type="predicted"/>
<evidence type="ECO:0000313" key="1">
    <source>
        <dbReference type="EMBL" id="ALI37826.1"/>
    </source>
</evidence>
<sequence>MFDYWDGEVIPRRNAFKNFFIKMVKRVIKMSGEMENILTILTCRIKNYNIKNL</sequence>
<dbReference type="AlphaFoldDB" id="A0A654M522"/>
<dbReference type="KEGG" id="taa:NMY3_03644"/>
<reference evidence="2" key="1">
    <citation type="submission" date="2015-10" db="EMBL/GenBank/DDBJ databases">
        <title>Niche specialization of a soil ammonia-oxidizing archaeon, Candidatus Nitrosocosmicus oleophilus.</title>
        <authorList>
            <person name="Jung M.-Y."/>
            <person name="Rhee S.-K."/>
        </authorList>
    </citation>
    <scope>NUCLEOTIDE SEQUENCE [LARGE SCALE GENOMIC DNA]</scope>
    <source>
        <strain evidence="2">MY3</strain>
    </source>
</reference>
<accession>A0A654M522</accession>